<dbReference type="InterPro" id="IPR036291">
    <property type="entry name" value="NAD(P)-bd_dom_sf"/>
</dbReference>
<name>A0A8J8W916_9EURO</name>
<evidence type="ECO:0000313" key="4">
    <source>
        <dbReference type="Proteomes" id="UP000631181"/>
    </source>
</evidence>
<dbReference type="GO" id="GO:0016616">
    <property type="term" value="F:oxidoreductase activity, acting on the CH-OH group of donors, NAD or NADP as acceptor"/>
    <property type="evidence" value="ECO:0007669"/>
    <property type="project" value="TreeGrafter"/>
</dbReference>
<dbReference type="Proteomes" id="UP000631181">
    <property type="component" value="Unassembled WGS sequence"/>
</dbReference>
<keyword evidence="4" id="KW-1185">Reference proteome</keyword>
<dbReference type="PRINTS" id="PR00081">
    <property type="entry name" value="GDHRDH"/>
</dbReference>
<evidence type="ECO:0000313" key="3">
    <source>
        <dbReference type="EMBL" id="KAF7719132.1"/>
    </source>
</evidence>
<evidence type="ECO:0000256" key="1">
    <source>
        <dbReference type="ARBA" id="ARBA00006484"/>
    </source>
</evidence>
<comment type="caution">
    <text evidence="3">The sequence shown here is derived from an EMBL/GenBank/DDBJ whole genome shotgun (WGS) entry which is preliminary data.</text>
</comment>
<dbReference type="EMBL" id="WIWV01000008">
    <property type="protein sequence ID" value="KAF7719132.1"/>
    <property type="molecule type" value="Genomic_DNA"/>
</dbReference>
<dbReference type="Gene3D" id="3.40.50.720">
    <property type="entry name" value="NAD(P)-binding Rossmann-like Domain"/>
    <property type="match status" value="1"/>
</dbReference>
<accession>A0A8J8W916</accession>
<dbReference type="AlphaFoldDB" id="A0A8J8W916"/>
<keyword evidence="2" id="KW-0560">Oxidoreductase</keyword>
<sequence>MSKVAVITGGTSGIGLDVAKDLADSGDWRVKLIGSNSQRGQEAARSIQKAQFYQADVTKYIELAKVFDSIFAECGRIDFVFANAGVAELEDFFAAQPDAGIPPEPPLGLMQINLNGAVNTVYLAMHYFRRSSKPLSGMRNLILTSSIGGLYPCARTPVYSATKHKLWQEGVRVNAICPGVAKTALLTEELEALFPQEVQIPIQYVTGLVLKLLAGDDLTDGKGCTVPSSKLFSKTLHISHDAFFFIDQPEFHDESGRLTWEAMMEIRKTESS</sequence>
<dbReference type="Pfam" id="PF00106">
    <property type="entry name" value="adh_short"/>
    <property type="match status" value="1"/>
</dbReference>
<dbReference type="PANTHER" id="PTHR44229">
    <property type="entry name" value="15-HYDROXYPROSTAGLANDIN DEHYDROGENASE [NAD(+)]"/>
    <property type="match status" value="1"/>
</dbReference>
<evidence type="ECO:0000256" key="2">
    <source>
        <dbReference type="ARBA" id="ARBA00023002"/>
    </source>
</evidence>
<protein>
    <submittedName>
        <fullName evidence="3">Uncharacterized protein</fullName>
    </submittedName>
</protein>
<comment type="similarity">
    <text evidence="1">Belongs to the short-chain dehydrogenases/reductases (SDR) family.</text>
</comment>
<dbReference type="SUPFAM" id="SSF51735">
    <property type="entry name" value="NAD(P)-binding Rossmann-fold domains"/>
    <property type="match status" value="1"/>
</dbReference>
<dbReference type="PANTHER" id="PTHR44229:SF4">
    <property type="entry name" value="15-HYDROXYPROSTAGLANDIN DEHYDROGENASE [NAD(+)]"/>
    <property type="match status" value="1"/>
</dbReference>
<organism evidence="3 4">
    <name type="scientific">Penicillium ucsense</name>
    <dbReference type="NCBI Taxonomy" id="2839758"/>
    <lineage>
        <taxon>Eukaryota</taxon>
        <taxon>Fungi</taxon>
        <taxon>Dikarya</taxon>
        <taxon>Ascomycota</taxon>
        <taxon>Pezizomycotina</taxon>
        <taxon>Eurotiomycetes</taxon>
        <taxon>Eurotiomycetidae</taxon>
        <taxon>Eurotiales</taxon>
        <taxon>Aspergillaceae</taxon>
        <taxon>Penicillium</taxon>
    </lineage>
</organism>
<dbReference type="InterPro" id="IPR002347">
    <property type="entry name" value="SDR_fam"/>
</dbReference>
<gene>
    <name evidence="3" type="ORF">PECM_008061</name>
</gene>
<proteinExistence type="inferred from homology"/>
<dbReference type="OrthoDB" id="37659at2759"/>
<reference evidence="3" key="1">
    <citation type="journal article" date="2020" name="Front. Microbiol.">
        <title>Gene regulatory networks of Penicillium echinulatum 2HH and Penicillium oxalicum 114-2 inferred by a computational biology approach.</title>
        <authorList>
            <person name="Lenz A.R."/>
            <person name="Galan-Vasquez E."/>
            <person name="Balbinot E."/>
            <person name="De Abreu F.P."/>
            <person name="De Oliveira N.S."/>
            <person name="Da Rosa L.O."/>
            <person name="De Avila E Silva S."/>
            <person name="Camassola M."/>
            <person name="Dillon A.J.P."/>
            <person name="Perez-Rueda E."/>
        </authorList>
    </citation>
    <scope>NUCLEOTIDE SEQUENCE</scope>
    <source>
        <strain evidence="3">S1M29</strain>
    </source>
</reference>
<dbReference type="GO" id="GO:0005737">
    <property type="term" value="C:cytoplasm"/>
    <property type="evidence" value="ECO:0007669"/>
    <property type="project" value="TreeGrafter"/>
</dbReference>